<evidence type="ECO:0000259" key="7">
    <source>
        <dbReference type="Pfam" id="PF21275"/>
    </source>
</evidence>
<dbReference type="EC" id="2.7.6.2" evidence="5"/>
<evidence type="ECO:0000256" key="3">
    <source>
        <dbReference type="ARBA" id="ARBA00022777"/>
    </source>
</evidence>
<dbReference type="Gene3D" id="3.40.50.10240">
    <property type="entry name" value="Thiamin pyrophosphokinase, catalytic domain"/>
    <property type="match status" value="1"/>
</dbReference>
<feature type="domain" description="Thiamin pyrophosphokinase-like substrate-binding" evidence="7">
    <location>
        <begin position="147"/>
        <end position="210"/>
    </location>
</feature>
<keyword evidence="1 8" id="KW-0808">Transferase</keyword>
<dbReference type="NCBIfam" id="TIGR01378">
    <property type="entry name" value="thi_PPkinase"/>
    <property type="match status" value="1"/>
</dbReference>
<comment type="caution">
    <text evidence="8">The sequence shown here is derived from an EMBL/GenBank/DDBJ whole genome shotgun (WGS) entry which is preliminary data.</text>
</comment>
<dbReference type="Proteomes" id="UP000886744">
    <property type="component" value="Unassembled WGS sequence"/>
</dbReference>
<dbReference type="AlphaFoldDB" id="A0A9D1E2V5"/>
<dbReference type="GO" id="GO:0016301">
    <property type="term" value="F:kinase activity"/>
    <property type="evidence" value="ECO:0007669"/>
    <property type="project" value="UniProtKB-KW"/>
</dbReference>
<evidence type="ECO:0000259" key="6">
    <source>
        <dbReference type="Pfam" id="PF04263"/>
    </source>
</evidence>
<evidence type="ECO:0000256" key="5">
    <source>
        <dbReference type="NCBIfam" id="TIGR01378"/>
    </source>
</evidence>
<protein>
    <recommendedName>
        <fullName evidence="5">Thiamine diphosphokinase</fullName>
        <ecNumber evidence="5">2.7.6.2</ecNumber>
    </recommendedName>
</protein>
<dbReference type="GO" id="GO:0005524">
    <property type="term" value="F:ATP binding"/>
    <property type="evidence" value="ECO:0007669"/>
    <property type="project" value="UniProtKB-KW"/>
</dbReference>
<organism evidence="8 9">
    <name type="scientific">Candidatus Coprenecus avistercoris</name>
    <dbReference type="NCBI Taxonomy" id="2840730"/>
    <lineage>
        <taxon>Bacteria</taxon>
        <taxon>Pseudomonadati</taxon>
        <taxon>Bacteroidota</taxon>
        <taxon>Bacteroidia</taxon>
        <taxon>Bacteroidales</taxon>
        <taxon>Rikenellaceae</taxon>
        <taxon>Rikenellaceae incertae sedis</taxon>
        <taxon>Candidatus Coprenecus</taxon>
    </lineage>
</organism>
<gene>
    <name evidence="8" type="ORF">IAC94_07820</name>
</gene>
<proteinExistence type="predicted"/>
<dbReference type="CDD" id="cd07995">
    <property type="entry name" value="TPK"/>
    <property type="match status" value="1"/>
</dbReference>
<dbReference type="InterPro" id="IPR049442">
    <property type="entry name" value="Thi_PPkinase-like_C"/>
</dbReference>
<feature type="domain" description="Thiamin pyrophosphokinase catalytic" evidence="6">
    <location>
        <begin position="25"/>
        <end position="127"/>
    </location>
</feature>
<dbReference type="InterPro" id="IPR007371">
    <property type="entry name" value="TPK_catalytic"/>
</dbReference>
<dbReference type="GO" id="GO:0009229">
    <property type="term" value="P:thiamine diphosphate biosynthetic process"/>
    <property type="evidence" value="ECO:0007669"/>
    <property type="project" value="InterPro"/>
</dbReference>
<evidence type="ECO:0000313" key="9">
    <source>
        <dbReference type="Proteomes" id="UP000886744"/>
    </source>
</evidence>
<accession>A0A9D1E2V5</accession>
<keyword evidence="4" id="KW-0067">ATP-binding</keyword>
<reference evidence="8" key="2">
    <citation type="journal article" date="2021" name="PeerJ">
        <title>Extensive microbial diversity within the chicken gut microbiome revealed by metagenomics and culture.</title>
        <authorList>
            <person name="Gilroy R."/>
            <person name="Ravi A."/>
            <person name="Getino M."/>
            <person name="Pursley I."/>
            <person name="Horton D.L."/>
            <person name="Alikhan N.F."/>
            <person name="Baker D."/>
            <person name="Gharbi K."/>
            <person name="Hall N."/>
            <person name="Watson M."/>
            <person name="Adriaenssens E.M."/>
            <person name="Foster-Nyarko E."/>
            <person name="Jarju S."/>
            <person name="Secka A."/>
            <person name="Antonio M."/>
            <person name="Oren A."/>
            <person name="Chaudhuri R.R."/>
            <person name="La Ragione R."/>
            <person name="Hildebrand F."/>
            <person name="Pallen M.J."/>
        </authorList>
    </citation>
    <scope>NUCLEOTIDE SEQUENCE</scope>
    <source>
        <strain evidence="8">ChiHjej13B12-12457</strain>
    </source>
</reference>
<evidence type="ECO:0000313" key="8">
    <source>
        <dbReference type="EMBL" id="HIR63409.1"/>
    </source>
</evidence>
<keyword evidence="2" id="KW-0547">Nucleotide-binding</keyword>
<dbReference type="Pfam" id="PF21275">
    <property type="entry name" value="Thi_PPkinase_C"/>
    <property type="match status" value="1"/>
</dbReference>
<dbReference type="PANTHER" id="PTHR41299:SF1">
    <property type="entry name" value="THIAMINE PYROPHOSPHOKINASE"/>
    <property type="match status" value="1"/>
</dbReference>
<name>A0A9D1E2V5_9BACT</name>
<dbReference type="GO" id="GO:0004788">
    <property type="term" value="F:thiamine diphosphokinase activity"/>
    <property type="evidence" value="ECO:0007669"/>
    <property type="project" value="UniProtKB-UniRule"/>
</dbReference>
<keyword evidence="3" id="KW-0418">Kinase</keyword>
<dbReference type="Pfam" id="PF04263">
    <property type="entry name" value="TPK_catalytic"/>
    <property type="match status" value="1"/>
</dbReference>
<dbReference type="SUPFAM" id="SSF63999">
    <property type="entry name" value="Thiamin pyrophosphokinase, catalytic domain"/>
    <property type="match status" value="1"/>
</dbReference>
<evidence type="ECO:0000256" key="1">
    <source>
        <dbReference type="ARBA" id="ARBA00022679"/>
    </source>
</evidence>
<dbReference type="EMBL" id="DVHI01000096">
    <property type="protein sequence ID" value="HIR63409.1"/>
    <property type="molecule type" value="Genomic_DNA"/>
</dbReference>
<dbReference type="InterPro" id="IPR053149">
    <property type="entry name" value="TPK"/>
</dbReference>
<sequence>MRPSVSYAILCDGDFPGNADVRDRLMSCDVVVCCDGAASSFMRFRKPEFVVGDMDSLPEDLRQELADQLFPVGEQESNDLSKAFRWICSMLRVGKGRRLPEFSITVFGATGKREDHTLGNISLLADFAEYLEQCGARGVLSLVTDYGVFVPILDSCRLTLPSGQPLSIFAFDPSLRIESSGLEYPTDGVRFDMWWKATLNRVCSPEVELRLSHPAKVLLYLPGWFNRMLDVKRL</sequence>
<evidence type="ECO:0000256" key="4">
    <source>
        <dbReference type="ARBA" id="ARBA00022840"/>
    </source>
</evidence>
<dbReference type="GO" id="GO:0006772">
    <property type="term" value="P:thiamine metabolic process"/>
    <property type="evidence" value="ECO:0007669"/>
    <property type="project" value="UniProtKB-UniRule"/>
</dbReference>
<evidence type="ECO:0000256" key="2">
    <source>
        <dbReference type="ARBA" id="ARBA00022741"/>
    </source>
</evidence>
<reference evidence="8" key="1">
    <citation type="submission" date="2020-10" db="EMBL/GenBank/DDBJ databases">
        <authorList>
            <person name="Gilroy R."/>
        </authorList>
    </citation>
    <scope>NUCLEOTIDE SEQUENCE</scope>
    <source>
        <strain evidence="8">ChiHjej13B12-12457</strain>
    </source>
</reference>
<dbReference type="InterPro" id="IPR036759">
    <property type="entry name" value="TPK_catalytic_sf"/>
</dbReference>
<dbReference type="PANTHER" id="PTHR41299">
    <property type="entry name" value="THIAMINE PYROPHOSPHOKINASE"/>
    <property type="match status" value="1"/>
</dbReference>
<dbReference type="InterPro" id="IPR006282">
    <property type="entry name" value="Thi_PPkinase"/>
</dbReference>